<feature type="compositionally biased region" description="Low complexity" evidence="1">
    <location>
        <begin position="506"/>
        <end position="518"/>
    </location>
</feature>
<feature type="region of interest" description="Disordered" evidence="1">
    <location>
        <begin position="120"/>
        <end position="333"/>
    </location>
</feature>
<keyword evidence="3" id="KW-1185">Reference proteome</keyword>
<comment type="caution">
    <text evidence="2">The sequence shown here is derived from an EMBL/GenBank/DDBJ whole genome shotgun (WGS) entry which is preliminary data.</text>
</comment>
<feature type="region of interest" description="Disordered" evidence="1">
    <location>
        <begin position="547"/>
        <end position="624"/>
    </location>
</feature>
<feature type="compositionally biased region" description="Basic and acidic residues" evidence="1">
    <location>
        <begin position="320"/>
        <end position="333"/>
    </location>
</feature>
<feature type="compositionally biased region" description="Basic and acidic residues" evidence="1">
    <location>
        <begin position="445"/>
        <end position="456"/>
    </location>
</feature>
<dbReference type="AlphaFoldDB" id="A0A8J5MQ02"/>
<feature type="compositionally biased region" description="Gly residues" evidence="1">
    <location>
        <begin position="35"/>
        <end position="48"/>
    </location>
</feature>
<feature type="compositionally biased region" description="Low complexity" evidence="1">
    <location>
        <begin position="555"/>
        <end position="570"/>
    </location>
</feature>
<feature type="region of interest" description="Disordered" evidence="1">
    <location>
        <begin position="738"/>
        <end position="776"/>
    </location>
</feature>
<sequence>MFDDNRLTQRRKLVSFITGCRAAGRSAPSSPEGTQGNGGRGRSGGGGSSAEERRRKRERRRTIGGLSRIRSVSCEALTLLDTSDMDSCCSEWDDDDELSTASSNYVTLNRPISRRRILESSQAQCDSEDSGIEYHSNEDDPVLEDQSSIEDRKETDDLSDDIHDQETATESEDDTVDEPQHQLQDLPPTVTHETSTDTQADSITSPNADVNADINIEPSEDNMNDTSIQENADDTKENIDIQDNADGIQENADDTQDKADDTQDKADDTQDKADDTQDKADDTQDKADDTQDKADDTQDKADDAQDNTDLLLSARNGKQLFEERGKQGAKKEQTTKAKYLQEYKANEVLENNKVVIVERTPPVPTKRTILPRVVVDPAEEELQLKRAAYTIRNKEVQLEELPRPHTVRSVKQLFEDLNTPVDHFRAWCDLGRFRDIKSNPSSKILRFDRSDSDSSRRMRIGSSLTLPRLPSHHKNNVGSTTAKNTNQKSHKNNFCSSTFPKDSSKQNKPLQKLQKQEQVATQGSQPVTLRKPTVHGFNVKKALMEDPRSFHSHSRSSTTSHQGSNHNKTTSNHHNHKSHTHNKSQHPSEMTTDRSDTESLASDISEDSGLSNDSHNSSASSVSTSTYRALDAYASDPSFKWIDPAVMAKIRSVGTTVIFFGPRQRPRGHDGTLNKHSRTTPSGLQVSRNNLPASGLSVSGRNSLSPNAARSTQQKMSKSGPVAAPRIVGVLRKRPANTGPAALTVDTAASDDSRASSPGSRCSDDSSPGKTVRWRNEGDNTVVYDFTRPHPPSAWV</sequence>
<feature type="region of interest" description="Disordered" evidence="1">
    <location>
        <begin position="661"/>
        <end position="724"/>
    </location>
</feature>
<evidence type="ECO:0000313" key="3">
    <source>
        <dbReference type="Proteomes" id="UP000747542"/>
    </source>
</evidence>
<protein>
    <submittedName>
        <fullName evidence="2">Putative Neurofilament heavy polypeptide-like 4</fullName>
    </submittedName>
</protein>
<feature type="compositionally biased region" description="Acidic residues" evidence="1">
    <location>
        <begin position="167"/>
        <end position="177"/>
    </location>
</feature>
<dbReference type="Proteomes" id="UP000747542">
    <property type="component" value="Unassembled WGS sequence"/>
</dbReference>
<feature type="compositionally biased region" description="Polar residues" evidence="1">
    <location>
        <begin position="191"/>
        <end position="208"/>
    </location>
</feature>
<dbReference type="EMBL" id="JAHLQT010033114">
    <property type="protein sequence ID" value="KAG7159440.1"/>
    <property type="molecule type" value="Genomic_DNA"/>
</dbReference>
<feature type="region of interest" description="Disordered" evidence="1">
    <location>
        <begin position="20"/>
        <end position="64"/>
    </location>
</feature>
<feature type="region of interest" description="Disordered" evidence="1">
    <location>
        <begin position="444"/>
        <end position="534"/>
    </location>
</feature>
<feature type="compositionally biased region" description="Low complexity" evidence="1">
    <location>
        <begin position="746"/>
        <end position="769"/>
    </location>
</feature>
<feature type="compositionally biased region" description="Basic residues" evidence="1">
    <location>
        <begin position="571"/>
        <end position="584"/>
    </location>
</feature>
<accession>A0A8J5MQ02</accession>
<organism evidence="2 3">
    <name type="scientific">Homarus americanus</name>
    <name type="common">American lobster</name>
    <dbReference type="NCBI Taxonomy" id="6706"/>
    <lineage>
        <taxon>Eukaryota</taxon>
        <taxon>Metazoa</taxon>
        <taxon>Ecdysozoa</taxon>
        <taxon>Arthropoda</taxon>
        <taxon>Crustacea</taxon>
        <taxon>Multicrustacea</taxon>
        <taxon>Malacostraca</taxon>
        <taxon>Eumalacostraca</taxon>
        <taxon>Eucarida</taxon>
        <taxon>Decapoda</taxon>
        <taxon>Pleocyemata</taxon>
        <taxon>Astacidea</taxon>
        <taxon>Nephropoidea</taxon>
        <taxon>Nephropidae</taxon>
        <taxon>Homarus</taxon>
    </lineage>
</organism>
<feature type="compositionally biased region" description="Basic and acidic residues" evidence="1">
    <location>
        <begin position="149"/>
        <end position="166"/>
    </location>
</feature>
<reference evidence="2" key="1">
    <citation type="journal article" date="2021" name="Sci. Adv.">
        <title>The American lobster genome reveals insights on longevity, neural, and immune adaptations.</title>
        <authorList>
            <person name="Polinski J.M."/>
            <person name="Zimin A.V."/>
            <person name="Clark K.F."/>
            <person name="Kohn A.B."/>
            <person name="Sadowski N."/>
            <person name="Timp W."/>
            <person name="Ptitsyn A."/>
            <person name="Khanna P."/>
            <person name="Romanova D.Y."/>
            <person name="Williams P."/>
            <person name="Greenwood S.J."/>
            <person name="Moroz L.L."/>
            <person name="Walt D.R."/>
            <person name="Bodnar A.G."/>
        </authorList>
    </citation>
    <scope>NUCLEOTIDE SEQUENCE</scope>
    <source>
        <strain evidence="2">GMGI-L3</strain>
    </source>
</reference>
<evidence type="ECO:0000313" key="2">
    <source>
        <dbReference type="EMBL" id="KAG7159440.1"/>
    </source>
</evidence>
<feature type="compositionally biased region" description="Polar residues" evidence="1">
    <location>
        <begin position="679"/>
        <end position="717"/>
    </location>
</feature>
<feature type="compositionally biased region" description="Low complexity" evidence="1">
    <location>
        <begin position="608"/>
        <end position="624"/>
    </location>
</feature>
<feature type="compositionally biased region" description="Polar residues" evidence="1">
    <location>
        <begin position="476"/>
        <end position="501"/>
    </location>
</feature>
<feature type="compositionally biased region" description="Basic and acidic residues" evidence="1">
    <location>
        <begin position="255"/>
        <end position="303"/>
    </location>
</feature>
<name>A0A8J5MQ02_HOMAM</name>
<evidence type="ECO:0000256" key="1">
    <source>
        <dbReference type="SAM" id="MobiDB-lite"/>
    </source>
</evidence>
<gene>
    <name evidence="2" type="primary">Nefh-L4</name>
    <name evidence="2" type="ORF">Hamer_G004068</name>
</gene>
<proteinExistence type="predicted"/>